<evidence type="ECO:0000313" key="9">
    <source>
        <dbReference type="Proteomes" id="UP000034112"/>
    </source>
</evidence>
<keyword evidence="2" id="KW-0862">Zinc</keyword>
<evidence type="ECO:0000256" key="6">
    <source>
        <dbReference type="ARBA" id="ARBA00023242"/>
    </source>
</evidence>
<evidence type="ECO:0000256" key="3">
    <source>
        <dbReference type="ARBA" id="ARBA00023015"/>
    </source>
</evidence>
<dbReference type="PANTHER" id="PTHR31944:SF131">
    <property type="entry name" value="HEME-RESPONSIVE ZINC FINGER TRANSCRIPTION FACTOR HAP1"/>
    <property type="match status" value="1"/>
</dbReference>
<dbReference type="OMA" id="KFRTHAA"/>
<comment type="caution">
    <text evidence="8">The sequence shown here is derived from an EMBL/GenBank/DDBJ whole genome shotgun (WGS) entry which is preliminary data.</text>
</comment>
<dbReference type="EMBL" id="JOKZ01000204">
    <property type="protein sequence ID" value="KKP01272.1"/>
    <property type="molecule type" value="Genomic_DNA"/>
</dbReference>
<evidence type="ECO:0000256" key="4">
    <source>
        <dbReference type="ARBA" id="ARBA00023125"/>
    </source>
</evidence>
<name>A0A0F9ZLZ3_TRIHA</name>
<dbReference type="InterPro" id="IPR051430">
    <property type="entry name" value="Fungal_TF_Env_Response"/>
</dbReference>
<evidence type="ECO:0000256" key="1">
    <source>
        <dbReference type="ARBA" id="ARBA00022723"/>
    </source>
</evidence>
<dbReference type="PANTHER" id="PTHR31944">
    <property type="entry name" value="HEME-RESPONSIVE ZINC FINGER TRANSCRIPTION FACTOR HAP1"/>
    <property type="match status" value="1"/>
</dbReference>
<evidence type="ECO:0008006" key="10">
    <source>
        <dbReference type="Google" id="ProtNLM"/>
    </source>
</evidence>
<dbReference type="Proteomes" id="UP000034112">
    <property type="component" value="Unassembled WGS sequence"/>
</dbReference>
<keyword evidence="4" id="KW-0238">DNA-binding</keyword>
<proteinExistence type="predicted"/>
<feature type="region of interest" description="Disordered" evidence="7">
    <location>
        <begin position="1"/>
        <end position="22"/>
    </location>
</feature>
<reference evidence="9" key="1">
    <citation type="journal article" date="2015" name="Genome Announc.">
        <title>Draft whole-genome sequence of the biocontrol agent Trichoderma harzianum T6776.</title>
        <authorList>
            <person name="Baroncelli R."/>
            <person name="Piaggeschi G."/>
            <person name="Fiorini L."/>
            <person name="Bertolini E."/>
            <person name="Zapparata A."/>
            <person name="Pe M.E."/>
            <person name="Sarrocco S."/>
            <person name="Vannacci G."/>
        </authorList>
    </citation>
    <scope>NUCLEOTIDE SEQUENCE [LARGE SCALE GENOMIC DNA]</scope>
    <source>
        <strain evidence="9">T6776</strain>
    </source>
</reference>
<gene>
    <name evidence="8" type="ORF">THAR02_06630</name>
</gene>
<keyword evidence="1" id="KW-0479">Metal-binding</keyword>
<keyword evidence="6" id="KW-0539">Nucleus</keyword>
<keyword evidence="3" id="KW-0805">Transcription regulation</keyword>
<dbReference type="OrthoDB" id="9996127at2759"/>
<protein>
    <recommendedName>
        <fullName evidence="10">Transcription factor domain-containing protein</fullName>
    </recommendedName>
</protein>
<organism evidence="8 9">
    <name type="scientific">Trichoderma harzianum</name>
    <name type="common">Hypocrea lixii</name>
    <dbReference type="NCBI Taxonomy" id="5544"/>
    <lineage>
        <taxon>Eukaryota</taxon>
        <taxon>Fungi</taxon>
        <taxon>Dikarya</taxon>
        <taxon>Ascomycota</taxon>
        <taxon>Pezizomycotina</taxon>
        <taxon>Sordariomycetes</taxon>
        <taxon>Hypocreomycetidae</taxon>
        <taxon>Hypocreales</taxon>
        <taxon>Hypocreaceae</taxon>
        <taxon>Trichoderma</taxon>
    </lineage>
</organism>
<evidence type="ECO:0000256" key="5">
    <source>
        <dbReference type="ARBA" id="ARBA00023163"/>
    </source>
</evidence>
<accession>A0A0F9ZLZ3</accession>
<sequence length="262" mass="28720">MKGGGSDLNCPAHTAGKRSSSATEGILATTAQNATSLDYASMPILRYVAELLKLAGSPILATLLRGLQNPSADSTTIRVAVSDNDSDAVMDDIAELKGCTDTLEQTRDSLVPETATEGNYGLTLFFGLSPSINRSDLLVSLPSRPGVDRLVSRYFNTKEPTLMILHIPTFYREYTQFWEDQHAAPVAWIGLLFNILCYSVSFYQRAGDALPGSLAGPRRARDKFRTHAAQCLALVDYTRPGRYKVEALLLYSGIEFMRIRDS</sequence>
<dbReference type="GO" id="GO:0000978">
    <property type="term" value="F:RNA polymerase II cis-regulatory region sequence-specific DNA binding"/>
    <property type="evidence" value="ECO:0007669"/>
    <property type="project" value="TreeGrafter"/>
</dbReference>
<dbReference type="GO" id="GO:0001228">
    <property type="term" value="F:DNA-binding transcription activator activity, RNA polymerase II-specific"/>
    <property type="evidence" value="ECO:0007669"/>
    <property type="project" value="TreeGrafter"/>
</dbReference>
<evidence type="ECO:0000256" key="7">
    <source>
        <dbReference type="SAM" id="MobiDB-lite"/>
    </source>
</evidence>
<evidence type="ECO:0000256" key="2">
    <source>
        <dbReference type="ARBA" id="ARBA00022833"/>
    </source>
</evidence>
<dbReference type="GO" id="GO:0046872">
    <property type="term" value="F:metal ion binding"/>
    <property type="evidence" value="ECO:0007669"/>
    <property type="project" value="UniProtKB-KW"/>
</dbReference>
<dbReference type="AlphaFoldDB" id="A0A0F9ZLZ3"/>
<dbReference type="CDD" id="cd12148">
    <property type="entry name" value="fungal_TF_MHR"/>
    <property type="match status" value="1"/>
</dbReference>
<keyword evidence="5" id="KW-0804">Transcription</keyword>
<dbReference type="GO" id="GO:0005634">
    <property type="term" value="C:nucleus"/>
    <property type="evidence" value="ECO:0007669"/>
    <property type="project" value="TreeGrafter"/>
</dbReference>
<evidence type="ECO:0000313" key="8">
    <source>
        <dbReference type="EMBL" id="KKP01272.1"/>
    </source>
</evidence>